<proteinExistence type="predicted"/>
<dbReference type="Proteomes" id="UP000235392">
    <property type="component" value="Unassembled WGS sequence"/>
</dbReference>
<dbReference type="EMBL" id="PGCI01001398">
    <property type="protein sequence ID" value="PLW05114.1"/>
    <property type="molecule type" value="Genomic_DNA"/>
</dbReference>
<sequence>MFEKGRAHGRQPVGLKPGAPGRQAPPFSFCRYEYIRRNFCARSTSSIGSNIRRSGVDIDRENALALSTDLGWYGGCTDSARVMERA</sequence>
<evidence type="ECO:0000313" key="3">
    <source>
        <dbReference type="Proteomes" id="UP000235392"/>
    </source>
</evidence>
<name>A0A2N5RVU1_9BASI</name>
<evidence type="ECO:0000256" key="1">
    <source>
        <dbReference type="SAM" id="MobiDB-lite"/>
    </source>
</evidence>
<comment type="caution">
    <text evidence="2">The sequence shown here is derived from an EMBL/GenBank/DDBJ whole genome shotgun (WGS) entry which is preliminary data.</text>
</comment>
<gene>
    <name evidence="2" type="ORF">PCASD_26176</name>
</gene>
<reference evidence="2 3" key="1">
    <citation type="submission" date="2017-11" db="EMBL/GenBank/DDBJ databases">
        <title>De novo assembly and phasing of dikaryotic genomes from two isolates of Puccinia coronata f. sp. avenae, the causal agent of oat crown rust.</title>
        <authorList>
            <person name="Miller M.E."/>
            <person name="Zhang Y."/>
            <person name="Omidvar V."/>
            <person name="Sperschneider J."/>
            <person name="Schwessinger B."/>
            <person name="Raley C."/>
            <person name="Palmer J.M."/>
            <person name="Garnica D."/>
            <person name="Upadhyaya N."/>
            <person name="Rathjen J."/>
            <person name="Taylor J.M."/>
            <person name="Park R.F."/>
            <person name="Dodds P.N."/>
            <person name="Hirsch C.D."/>
            <person name="Kianian S.F."/>
            <person name="Figueroa M."/>
        </authorList>
    </citation>
    <scope>NUCLEOTIDE SEQUENCE [LARGE SCALE GENOMIC DNA]</scope>
    <source>
        <strain evidence="2">12SD80</strain>
    </source>
</reference>
<dbReference type="AlphaFoldDB" id="A0A2N5RVU1"/>
<protein>
    <submittedName>
        <fullName evidence="2">Uncharacterized protein</fullName>
    </submittedName>
</protein>
<organism evidence="2 3">
    <name type="scientific">Puccinia coronata f. sp. avenae</name>
    <dbReference type="NCBI Taxonomy" id="200324"/>
    <lineage>
        <taxon>Eukaryota</taxon>
        <taxon>Fungi</taxon>
        <taxon>Dikarya</taxon>
        <taxon>Basidiomycota</taxon>
        <taxon>Pucciniomycotina</taxon>
        <taxon>Pucciniomycetes</taxon>
        <taxon>Pucciniales</taxon>
        <taxon>Pucciniaceae</taxon>
        <taxon>Puccinia</taxon>
    </lineage>
</organism>
<evidence type="ECO:0000313" key="2">
    <source>
        <dbReference type="EMBL" id="PLW05114.1"/>
    </source>
</evidence>
<accession>A0A2N5RVU1</accession>
<feature type="region of interest" description="Disordered" evidence="1">
    <location>
        <begin position="1"/>
        <end position="25"/>
    </location>
</feature>